<dbReference type="EMBL" id="JAQOMS010000002">
    <property type="protein sequence ID" value="MDC2889153.1"/>
    <property type="molecule type" value="Genomic_DNA"/>
</dbReference>
<dbReference type="InterPro" id="IPR006035">
    <property type="entry name" value="Ureohydrolase"/>
</dbReference>
<dbReference type="PROSITE" id="PS51409">
    <property type="entry name" value="ARGINASE_2"/>
    <property type="match status" value="1"/>
</dbReference>
<protein>
    <submittedName>
        <fullName evidence="6">Formimidoylglutamase</fullName>
    </submittedName>
</protein>
<proteinExistence type="inferred from homology"/>
<keyword evidence="4" id="KW-0464">Manganese</keyword>
<dbReference type="Pfam" id="PF00491">
    <property type="entry name" value="Arginase"/>
    <property type="match status" value="1"/>
</dbReference>
<accession>A0ABT5FE56</accession>
<reference evidence="6 7" key="1">
    <citation type="submission" date="2023-01" db="EMBL/GenBank/DDBJ databases">
        <title>Psychrosphaera sp. nov., isolated from marine algae.</title>
        <authorList>
            <person name="Bayburt H."/>
            <person name="Choi B.J."/>
            <person name="Kim J.M."/>
            <person name="Choi D.G."/>
            <person name="Jeon C.O."/>
        </authorList>
    </citation>
    <scope>NUCLEOTIDE SEQUENCE [LARGE SCALE GENOMIC DNA]</scope>
    <source>
        <strain evidence="6 7">G1-22</strain>
    </source>
</reference>
<evidence type="ECO:0000256" key="5">
    <source>
        <dbReference type="PROSITE-ProRule" id="PRU00742"/>
    </source>
</evidence>
<keyword evidence="1" id="KW-0479">Metal-binding</keyword>
<evidence type="ECO:0000313" key="7">
    <source>
        <dbReference type="Proteomes" id="UP001528411"/>
    </source>
</evidence>
<evidence type="ECO:0000256" key="4">
    <source>
        <dbReference type="ARBA" id="ARBA00023211"/>
    </source>
</evidence>
<evidence type="ECO:0000256" key="3">
    <source>
        <dbReference type="ARBA" id="ARBA00022808"/>
    </source>
</evidence>
<gene>
    <name evidence="6" type="ORF">PN838_10750</name>
</gene>
<evidence type="ECO:0000256" key="1">
    <source>
        <dbReference type="ARBA" id="ARBA00022723"/>
    </source>
</evidence>
<dbReference type="PANTHER" id="PTHR11358">
    <property type="entry name" value="ARGINASE/AGMATINASE"/>
    <property type="match status" value="1"/>
</dbReference>
<name>A0ABT5FE56_9GAMM</name>
<evidence type="ECO:0000313" key="6">
    <source>
        <dbReference type="EMBL" id="MDC2889153.1"/>
    </source>
</evidence>
<keyword evidence="3" id="KW-0369">Histidine metabolism</keyword>
<comment type="caution">
    <text evidence="6">The sequence shown here is derived from an EMBL/GenBank/DDBJ whole genome shotgun (WGS) entry which is preliminary data.</text>
</comment>
<keyword evidence="7" id="KW-1185">Reference proteome</keyword>
<dbReference type="Proteomes" id="UP001528411">
    <property type="component" value="Unassembled WGS sequence"/>
</dbReference>
<organism evidence="6 7">
    <name type="scientific">Psychrosphaera algicola</name>
    <dbReference type="NCBI Taxonomy" id="3023714"/>
    <lineage>
        <taxon>Bacteria</taxon>
        <taxon>Pseudomonadati</taxon>
        <taxon>Pseudomonadota</taxon>
        <taxon>Gammaproteobacteria</taxon>
        <taxon>Alteromonadales</taxon>
        <taxon>Pseudoalteromonadaceae</taxon>
        <taxon>Psychrosphaera</taxon>
    </lineage>
</organism>
<dbReference type="RefSeq" id="WP_215961771.1">
    <property type="nucleotide sequence ID" value="NZ_JAQOMS010000002.1"/>
</dbReference>
<keyword evidence="2" id="KW-0378">Hydrolase</keyword>
<sequence>MSYPIALTTDADLTRFKQKRLGESHVADVISIPSDLDLLSTLNQAKLDGVTTVFVGVPEDIGPRANCGNGGADKGWPAFLNVLLNQQANQMFDWSKCLLLGHVVVNDFLAKSHLDPSLSNLRQLCADIDTRVKEVLTPIFDLDFNLVVIGGGHNNAYPILTSLSTSAKSQVSCVNLDPHADFRNQEGRHSGNPFRYAFADGILAGYHVFGLHEQKNNQDTLTELSKAGFSYTSYQSLFIRQDQSIEDSMQQALVQHQTLGLPSGVELDIDAIKYAAASAFSVSGFTLEQAARYVFKMSSNDTNRYLHICESAPTDTQQNEAGQAIMQLVYSYLIAKHPS</sequence>
<comment type="similarity">
    <text evidence="5">Belongs to the arginase family.</text>
</comment>
<evidence type="ECO:0000256" key="2">
    <source>
        <dbReference type="ARBA" id="ARBA00022801"/>
    </source>
</evidence>
<dbReference type="PANTHER" id="PTHR11358:SF35">
    <property type="entry name" value="FORMIMIDOYLGLUTAMASE"/>
    <property type="match status" value="1"/>
</dbReference>
<dbReference type="CDD" id="cd09988">
    <property type="entry name" value="Formimidoylglutamase"/>
    <property type="match status" value="1"/>
</dbReference>